<comment type="caution">
    <text evidence="2">The sequence shown here is derived from an EMBL/GenBank/DDBJ whole genome shotgun (WGS) entry which is preliminary data.</text>
</comment>
<keyword evidence="3" id="KW-1185">Reference proteome</keyword>
<evidence type="ECO:0000313" key="2">
    <source>
        <dbReference type="EMBL" id="RRJ90658.1"/>
    </source>
</evidence>
<keyword evidence="1" id="KW-1133">Transmembrane helix</keyword>
<feature type="transmembrane region" description="Helical" evidence="1">
    <location>
        <begin position="39"/>
        <end position="56"/>
    </location>
</feature>
<proteinExistence type="predicted"/>
<reference evidence="2 3" key="1">
    <citation type="submission" date="2018-11" db="EMBL/GenBank/DDBJ databases">
        <title>Flavobacterium sp. nov., YIM 102701-2 draft genome.</title>
        <authorList>
            <person name="Li G."/>
            <person name="Jiang Y."/>
        </authorList>
    </citation>
    <scope>NUCLEOTIDE SEQUENCE [LARGE SCALE GENOMIC DNA]</scope>
    <source>
        <strain evidence="2 3">YIM 102701-2</strain>
    </source>
</reference>
<dbReference type="RefSeq" id="WP_125018901.1">
    <property type="nucleotide sequence ID" value="NZ_RQVQ01000015.1"/>
</dbReference>
<organism evidence="2 3">
    <name type="scientific">Paenimyroides tangerinum</name>
    <dbReference type="NCBI Taxonomy" id="2488728"/>
    <lineage>
        <taxon>Bacteria</taxon>
        <taxon>Pseudomonadati</taxon>
        <taxon>Bacteroidota</taxon>
        <taxon>Flavobacteriia</taxon>
        <taxon>Flavobacteriales</taxon>
        <taxon>Flavobacteriaceae</taxon>
        <taxon>Paenimyroides</taxon>
    </lineage>
</organism>
<evidence type="ECO:0000313" key="3">
    <source>
        <dbReference type="Proteomes" id="UP000275719"/>
    </source>
</evidence>
<evidence type="ECO:0000256" key="1">
    <source>
        <dbReference type="SAM" id="Phobius"/>
    </source>
</evidence>
<keyword evidence="1" id="KW-0812">Transmembrane</keyword>
<protein>
    <submittedName>
        <fullName evidence="2">Uncharacterized protein</fullName>
    </submittedName>
</protein>
<dbReference type="EMBL" id="RQVQ01000015">
    <property type="protein sequence ID" value="RRJ90658.1"/>
    <property type="molecule type" value="Genomic_DNA"/>
</dbReference>
<dbReference type="AlphaFoldDB" id="A0A3P3W891"/>
<accession>A0A3P3W891</accession>
<name>A0A3P3W891_9FLAO</name>
<sequence length="147" mass="17215">MKVNRKYKRNFWADFLMIIIILLIFVLIPFGYTPTLQNSFTNALFIIAFGILLIYLKTKFFFDCVSVDNKFKITYYNNMGIERSFLISNDSKFVIIRRNSIFGKKISVRIFHTDGVDTFVVLDEDVISKLPESNLDNICDKNPFNIN</sequence>
<dbReference type="Proteomes" id="UP000275719">
    <property type="component" value="Unassembled WGS sequence"/>
</dbReference>
<keyword evidence="1" id="KW-0472">Membrane</keyword>
<gene>
    <name evidence="2" type="ORF">EG240_08185</name>
</gene>
<feature type="transmembrane region" description="Helical" evidence="1">
    <location>
        <begin position="12"/>
        <end position="33"/>
    </location>
</feature>